<accession>A0A1J1I8W0</accession>
<protein>
    <submittedName>
        <fullName evidence="2">CLUMA_CG009583, isoform A</fullName>
    </submittedName>
</protein>
<feature type="region of interest" description="Disordered" evidence="1">
    <location>
        <begin position="28"/>
        <end position="56"/>
    </location>
</feature>
<evidence type="ECO:0000313" key="2">
    <source>
        <dbReference type="EMBL" id="CRK96154.1"/>
    </source>
</evidence>
<dbReference type="AlphaFoldDB" id="A0A1J1I8W0"/>
<dbReference type="Proteomes" id="UP000183832">
    <property type="component" value="Unassembled WGS sequence"/>
</dbReference>
<proteinExistence type="predicted"/>
<gene>
    <name evidence="2" type="ORF">CLUMA_CG009583</name>
</gene>
<reference evidence="2 3" key="1">
    <citation type="submission" date="2015-04" db="EMBL/GenBank/DDBJ databases">
        <authorList>
            <person name="Syromyatnikov M.Y."/>
            <person name="Popov V.N."/>
        </authorList>
    </citation>
    <scope>NUCLEOTIDE SEQUENCE [LARGE SCALE GENOMIC DNA]</scope>
</reference>
<name>A0A1J1I8W0_9DIPT</name>
<feature type="compositionally biased region" description="Basic residues" evidence="1">
    <location>
        <begin position="39"/>
        <end position="56"/>
    </location>
</feature>
<evidence type="ECO:0000256" key="1">
    <source>
        <dbReference type="SAM" id="MobiDB-lite"/>
    </source>
</evidence>
<evidence type="ECO:0000313" key="3">
    <source>
        <dbReference type="Proteomes" id="UP000183832"/>
    </source>
</evidence>
<keyword evidence="3" id="KW-1185">Reference proteome</keyword>
<sequence>MSLCLRHSLAYTLNILFAKRRDIMIHRHNTSGEGDGKIRRGRSKQAITKRRRSKHSGTRWKKGFVFMVMTVRYVFSSPSTAVE</sequence>
<organism evidence="2 3">
    <name type="scientific">Clunio marinus</name>
    <dbReference type="NCBI Taxonomy" id="568069"/>
    <lineage>
        <taxon>Eukaryota</taxon>
        <taxon>Metazoa</taxon>
        <taxon>Ecdysozoa</taxon>
        <taxon>Arthropoda</taxon>
        <taxon>Hexapoda</taxon>
        <taxon>Insecta</taxon>
        <taxon>Pterygota</taxon>
        <taxon>Neoptera</taxon>
        <taxon>Endopterygota</taxon>
        <taxon>Diptera</taxon>
        <taxon>Nematocera</taxon>
        <taxon>Chironomoidea</taxon>
        <taxon>Chironomidae</taxon>
        <taxon>Clunio</taxon>
    </lineage>
</organism>
<dbReference type="EMBL" id="CVRI01000043">
    <property type="protein sequence ID" value="CRK96154.1"/>
    <property type="molecule type" value="Genomic_DNA"/>
</dbReference>